<reference evidence="4 5" key="2">
    <citation type="submission" date="2016-05" db="EMBL/GenBank/DDBJ databases">
        <authorList>
            <person name="Naeem Raeece"/>
        </authorList>
    </citation>
    <scope>NUCLEOTIDE SEQUENCE [LARGE SCALE GENOMIC DNA]</scope>
</reference>
<feature type="region of interest" description="Disordered" evidence="1">
    <location>
        <begin position="139"/>
        <end position="166"/>
    </location>
</feature>
<proteinExistence type="predicted"/>
<dbReference type="AlphaFoldDB" id="A0A1A8X555"/>
<dbReference type="EMBL" id="FLQV01001489">
    <property type="protein sequence ID" value="SBS99732.1"/>
    <property type="molecule type" value="Genomic_DNA"/>
</dbReference>
<protein>
    <recommendedName>
        <fullName evidence="6">PIR Superfamily Protein</fullName>
    </recommendedName>
</protein>
<evidence type="ECO:0000313" key="4">
    <source>
        <dbReference type="Proteomes" id="UP000078546"/>
    </source>
</evidence>
<organism evidence="3 4">
    <name type="scientific">Plasmodium ovale curtisi</name>
    <dbReference type="NCBI Taxonomy" id="864141"/>
    <lineage>
        <taxon>Eukaryota</taxon>
        <taxon>Sar</taxon>
        <taxon>Alveolata</taxon>
        <taxon>Apicomplexa</taxon>
        <taxon>Aconoidasida</taxon>
        <taxon>Haemosporida</taxon>
        <taxon>Plasmodiidae</taxon>
        <taxon>Plasmodium</taxon>
        <taxon>Plasmodium (Plasmodium)</taxon>
    </lineage>
</organism>
<evidence type="ECO:0000256" key="1">
    <source>
        <dbReference type="SAM" id="MobiDB-lite"/>
    </source>
</evidence>
<sequence length="166" mass="19076">MDNTKINVDELPSNEFRRRLRDKTNIEELENASVAFIKKSKLVGDNIDSLLYLIKTILNGNIEKFQRNGYQRDEEDFWIQKRCILKQLYDYHINKGYLQKNSIYNVNQNENEAEFVDSASGDTPLSFPGHGHDLNSAVKPGSSSFKLQESGRHLNQGNQLSHGMPM</sequence>
<evidence type="ECO:0000313" key="5">
    <source>
        <dbReference type="Proteomes" id="UP000078560"/>
    </source>
</evidence>
<evidence type="ECO:0008006" key="6">
    <source>
        <dbReference type="Google" id="ProtNLM"/>
    </source>
</evidence>
<dbReference type="Proteomes" id="UP000078560">
    <property type="component" value="Unassembled WGS sequence"/>
</dbReference>
<reference evidence="3" key="1">
    <citation type="submission" date="2016-05" db="EMBL/GenBank/DDBJ databases">
        <authorList>
            <person name="Lavstsen T."/>
            <person name="Jespersen J.S."/>
        </authorList>
    </citation>
    <scope>NUCLEOTIDE SEQUENCE [LARGE SCALE GENOMIC DNA]</scope>
</reference>
<accession>A0A1A8X555</accession>
<dbReference type="EMBL" id="FLQU01001395">
    <property type="protein sequence ID" value="SBS92823.1"/>
    <property type="molecule type" value="Genomic_DNA"/>
</dbReference>
<evidence type="ECO:0000313" key="2">
    <source>
        <dbReference type="EMBL" id="SBS92823.1"/>
    </source>
</evidence>
<name>A0A1A8X555_PLAOA</name>
<feature type="compositionally biased region" description="Polar residues" evidence="1">
    <location>
        <begin position="141"/>
        <end position="166"/>
    </location>
</feature>
<dbReference type="Proteomes" id="UP000078546">
    <property type="component" value="Unassembled WGS sequence"/>
</dbReference>
<gene>
    <name evidence="3" type="ORF">POVCU1_054700</name>
    <name evidence="2" type="ORF">POVCU2_0076810</name>
</gene>
<evidence type="ECO:0000313" key="3">
    <source>
        <dbReference type="EMBL" id="SBS99732.1"/>
    </source>
</evidence>